<dbReference type="EMBL" id="JAUIRO010000007">
    <property type="protein sequence ID" value="KAK0706168.1"/>
    <property type="molecule type" value="Genomic_DNA"/>
</dbReference>
<dbReference type="GeneID" id="85321939"/>
<organism evidence="2 3">
    <name type="scientific">Lasiosphaeria miniovina</name>
    <dbReference type="NCBI Taxonomy" id="1954250"/>
    <lineage>
        <taxon>Eukaryota</taxon>
        <taxon>Fungi</taxon>
        <taxon>Dikarya</taxon>
        <taxon>Ascomycota</taxon>
        <taxon>Pezizomycotina</taxon>
        <taxon>Sordariomycetes</taxon>
        <taxon>Sordariomycetidae</taxon>
        <taxon>Sordariales</taxon>
        <taxon>Lasiosphaeriaceae</taxon>
        <taxon>Lasiosphaeria</taxon>
    </lineage>
</organism>
<evidence type="ECO:0000313" key="2">
    <source>
        <dbReference type="EMBL" id="KAK0706168.1"/>
    </source>
</evidence>
<comment type="caution">
    <text evidence="2">The sequence shown here is derived from an EMBL/GenBank/DDBJ whole genome shotgun (WGS) entry which is preliminary data.</text>
</comment>
<dbReference type="AlphaFoldDB" id="A0AA39ZYW1"/>
<accession>A0AA39ZYW1</accession>
<evidence type="ECO:0000256" key="1">
    <source>
        <dbReference type="SAM" id="SignalP"/>
    </source>
</evidence>
<keyword evidence="3" id="KW-1185">Reference proteome</keyword>
<evidence type="ECO:0000313" key="3">
    <source>
        <dbReference type="Proteomes" id="UP001172101"/>
    </source>
</evidence>
<name>A0AA39ZYW1_9PEZI</name>
<feature type="signal peptide" evidence="1">
    <location>
        <begin position="1"/>
        <end position="16"/>
    </location>
</feature>
<keyword evidence="1" id="KW-0732">Signal</keyword>
<protein>
    <submittedName>
        <fullName evidence="2">Uncharacterized protein</fullName>
    </submittedName>
</protein>
<gene>
    <name evidence="2" type="ORF">B0T26DRAFT_655911</name>
</gene>
<reference evidence="2" key="1">
    <citation type="submission" date="2023-06" db="EMBL/GenBank/DDBJ databases">
        <title>Genome-scale phylogeny and comparative genomics of the fungal order Sordariales.</title>
        <authorList>
            <consortium name="Lawrence Berkeley National Laboratory"/>
            <person name="Hensen N."/>
            <person name="Bonometti L."/>
            <person name="Westerberg I."/>
            <person name="Brannstrom I.O."/>
            <person name="Guillou S."/>
            <person name="Cros-Aarteil S."/>
            <person name="Calhoun S."/>
            <person name="Haridas S."/>
            <person name="Kuo A."/>
            <person name="Mondo S."/>
            <person name="Pangilinan J."/>
            <person name="Riley R."/>
            <person name="LaButti K."/>
            <person name="Andreopoulos B."/>
            <person name="Lipzen A."/>
            <person name="Chen C."/>
            <person name="Yanf M."/>
            <person name="Daum C."/>
            <person name="Ng V."/>
            <person name="Clum A."/>
            <person name="Steindorff A."/>
            <person name="Ohm R."/>
            <person name="Martin F."/>
            <person name="Silar P."/>
            <person name="Natvig D."/>
            <person name="Lalanne C."/>
            <person name="Gautier V."/>
            <person name="Ament-velasquez S.L."/>
            <person name="Kruys A."/>
            <person name="Hutchinson M.I."/>
            <person name="Powell A.J."/>
            <person name="Barry K."/>
            <person name="Miller A.N."/>
            <person name="Grigoriev I.V."/>
            <person name="Debuchy R."/>
            <person name="Gladieux P."/>
            <person name="Thoren M.H."/>
            <person name="Johannesson H."/>
        </authorList>
    </citation>
    <scope>NUCLEOTIDE SEQUENCE</scope>
    <source>
        <strain evidence="2">SMH2392-1A</strain>
    </source>
</reference>
<dbReference type="RefSeq" id="XP_060291262.1">
    <property type="nucleotide sequence ID" value="XM_060438669.1"/>
</dbReference>
<feature type="chain" id="PRO_5041266916" evidence="1">
    <location>
        <begin position="17"/>
        <end position="202"/>
    </location>
</feature>
<proteinExistence type="predicted"/>
<sequence length="202" mass="21531">MKLSILLSFAVGIVAALKSDKLSHLQPLKRTARPSELIGDFTSRLARGIALTTRQESRAALQRVPVDAAESVVRRRGESLTAVRQMRRQVSASDFYECSTTSPAPNDADCQVIANSLKASSEDIVVAQNACLTFSFATCQGFFCSLCGTLQTSTDFIGNQLDLVEGLCVANGQAGTIVSDQSPQWDAGFVTTGSGLPSYDVC</sequence>
<dbReference type="Proteomes" id="UP001172101">
    <property type="component" value="Unassembled WGS sequence"/>
</dbReference>